<proteinExistence type="predicted"/>
<dbReference type="Pfam" id="PF12796">
    <property type="entry name" value="Ank_2"/>
    <property type="match status" value="1"/>
</dbReference>
<evidence type="ECO:0000256" key="3">
    <source>
        <dbReference type="PROSITE-ProRule" id="PRU00023"/>
    </source>
</evidence>
<evidence type="ECO:0000256" key="2">
    <source>
        <dbReference type="ARBA" id="ARBA00023043"/>
    </source>
</evidence>
<keyword evidence="7" id="KW-1185">Reference proteome</keyword>
<gene>
    <name evidence="6" type="ORF">ACHAWU_000899</name>
</gene>
<dbReference type="PROSITE" id="PS50297">
    <property type="entry name" value="ANK_REP_REGION"/>
    <property type="match status" value="1"/>
</dbReference>
<comment type="caution">
    <text evidence="6">The sequence shown here is derived from an EMBL/GenBank/DDBJ whole genome shotgun (WGS) entry which is preliminary data.</text>
</comment>
<evidence type="ECO:0000256" key="1">
    <source>
        <dbReference type="ARBA" id="ARBA00022737"/>
    </source>
</evidence>
<accession>A0ABD3M1M6</accession>
<dbReference type="Proteomes" id="UP001530293">
    <property type="component" value="Unassembled WGS sequence"/>
</dbReference>
<dbReference type="SMART" id="SM00248">
    <property type="entry name" value="ANK"/>
    <property type="match status" value="2"/>
</dbReference>
<keyword evidence="1" id="KW-0677">Repeat</keyword>
<feature type="region of interest" description="Disordered" evidence="4">
    <location>
        <begin position="56"/>
        <end position="78"/>
    </location>
</feature>
<dbReference type="Gene3D" id="1.25.40.20">
    <property type="entry name" value="Ankyrin repeat-containing domain"/>
    <property type="match status" value="1"/>
</dbReference>
<dbReference type="InterPro" id="IPR002110">
    <property type="entry name" value="Ankyrin_rpt"/>
</dbReference>
<dbReference type="AlphaFoldDB" id="A0ABD3M1M6"/>
<dbReference type="PROSITE" id="PS50088">
    <property type="entry name" value="ANK_REPEAT"/>
    <property type="match status" value="1"/>
</dbReference>
<feature type="repeat" description="ANK" evidence="3">
    <location>
        <begin position="418"/>
        <end position="450"/>
    </location>
</feature>
<dbReference type="InterPro" id="IPR036770">
    <property type="entry name" value="Ankyrin_rpt-contain_sf"/>
</dbReference>
<evidence type="ECO:0000256" key="4">
    <source>
        <dbReference type="SAM" id="MobiDB-lite"/>
    </source>
</evidence>
<name>A0ABD3M1M6_9STRA</name>
<dbReference type="EMBL" id="JALLBG020000264">
    <property type="protein sequence ID" value="KAL3757502.1"/>
    <property type="molecule type" value="Genomic_DNA"/>
</dbReference>
<dbReference type="SUPFAM" id="SSF48403">
    <property type="entry name" value="Ankyrin repeat"/>
    <property type="match status" value="1"/>
</dbReference>
<sequence length="489" mass="55923">MTFINSAVVAAIILLHTAALTTASPNHDYEYNKLHQKTYGLDVSFPQHHTKISTNYDWLPHNDPKRSSPNHPNYAPPPQEYKDMPLQILGNRQDFYDSFLEACRHHDHDACDESEKDRLEMNLRQPQSMVNYTTLGFEKVKVPKKVFNVLKKFWEANMGTEEVEEWNHGNTYTNHWESPSWMLDISDSKYKGGGDKLHNMINEAARHSLQQWTGQELTPTSLYGIRKYTEGSVLATHVDRLPLVTSAIINVAQDVDEPWPLEVFGHDGVAYNITMEPGEMIMYESHSILHGRPFPLKGRYFANVFIHFEPVGHSRDHGFNPETYEEHANSLLDIKGGFNHNGGLPPYIVDGSLEAFQWRRENPDKDWEPRWAYEADEEEGTGSNGAHYASHTGNIELLKHIIENPQHRTQLIHEPDNNGWLPIHEATRKGHVEVVRLLVQNGVSENARTNFGKGQSVLSLAKDHHEEDSTFIKFLVEELGALEISDEDL</sequence>
<keyword evidence="2 3" id="KW-0040">ANK repeat</keyword>
<keyword evidence="5" id="KW-0732">Signal</keyword>
<dbReference type="PANTHER" id="PTHR24134">
    <property type="entry name" value="ANKYRIN REPEAT-CONTAINING PROTEIN DDB_G0279043"/>
    <property type="match status" value="1"/>
</dbReference>
<organism evidence="6 7">
    <name type="scientific">Discostella pseudostelligera</name>
    <dbReference type="NCBI Taxonomy" id="259834"/>
    <lineage>
        <taxon>Eukaryota</taxon>
        <taxon>Sar</taxon>
        <taxon>Stramenopiles</taxon>
        <taxon>Ochrophyta</taxon>
        <taxon>Bacillariophyta</taxon>
        <taxon>Coscinodiscophyceae</taxon>
        <taxon>Thalassiosirophycidae</taxon>
        <taxon>Stephanodiscales</taxon>
        <taxon>Stephanodiscaceae</taxon>
        <taxon>Discostella</taxon>
    </lineage>
</organism>
<evidence type="ECO:0000313" key="7">
    <source>
        <dbReference type="Proteomes" id="UP001530293"/>
    </source>
</evidence>
<feature type="chain" id="PRO_5044764115" evidence="5">
    <location>
        <begin position="24"/>
        <end position="489"/>
    </location>
</feature>
<reference evidence="6 7" key="1">
    <citation type="submission" date="2024-10" db="EMBL/GenBank/DDBJ databases">
        <title>Updated reference genomes for cyclostephanoid diatoms.</title>
        <authorList>
            <person name="Roberts W.R."/>
            <person name="Alverson A.J."/>
        </authorList>
    </citation>
    <scope>NUCLEOTIDE SEQUENCE [LARGE SCALE GENOMIC DNA]</scope>
    <source>
        <strain evidence="6 7">AJA232-27</strain>
    </source>
</reference>
<protein>
    <submittedName>
        <fullName evidence="6">Uncharacterized protein</fullName>
    </submittedName>
</protein>
<feature type="signal peptide" evidence="5">
    <location>
        <begin position="1"/>
        <end position="23"/>
    </location>
</feature>
<dbReference type="PANTHER" id="PTHR24134:SF9">
    <property type="entry name" value="ANKYRIN REPEAT AND SOCS BOX PROTEIN 8"/>
    <property type="match status" value="1"/>
</dbReference>
<evidence type="ECO:0000313" key="6">
    <source>
        <dbReference type="EMBL" id="KAL3757502.1"/>
    </source>
</evidence>
<evidence type="ECO:0000256" key="5">
    <source>
        <dbReference type="SAM" id="SignalP"/>
    </source>
</evidence>